<feature type="region of interest" description="Disordered" evidence="1">
    <location>
        <begin position="142"/>
        <end position="205"/>
    </location>
</feature>
<gene>
    <name evidence="3" type="ORF">VOLCADRAFT_89155</name>
</gene>
<feature type="compositionally biased region" description="Gly residues" evidence="1">
    <location>
        <begin position="103"/>
        <end position="121"/>
    </location>
</feature>
<evidence type="ECO:0000313" key="4">
    <source>
        <dbReference type="Proteomes" id="UP000001058"/>
    </source>
</evidence>
<proteinExistence type="predicted"/>
<protein>
    <submittedName>
        <fullName evidence="3">Uncharacterized protein</fullName>
    </submittedName>
</protein>
<dbReference type="EMBL" id="GL378332">
    <property type="protein sequence ID" value="EFJ50106.1"/>
    <property type="molecule type" value="Genomic_DNA"/>
</dbReference>
<evidence type="ECO:0000256" key="2">
    <source>
        <dbReference type="SAM" id="Phobius"/>
    </source>
</evidence>
<keyword evidence="4" id="KW-1185">Reference proteome</keyword>
<keyword evidence="2" id="KW-0812">Transmembrane</keyword>
<accession>D8TQY1</accession>
<dbReference type="GeneID" id="9623564"/>
<feature type="transmembrane region" description="Helical" evidence="2">
    <location>
        <begin position="12"/>
        <end position="33"/>
    </location>
</feature>
<dbReference type="AlphaFoldDB" id="D8TQY1"/>
<keyword evidence="2" id="KW-0472">Membrane</keyword>
<dbReference type="KEGG" id="vcn:VOLCADRAFT_89155"/>
<dbReference type="InParanoid" id="D8TQY1"/>
<sequence length="374" mass="36953">MADISRREMGLIIGIVVGSLFLILLFVLAYILYDRQRVKKARARQLQGGRPPSHLPLPAGTGQVWTTINNSMVGLEICEVCRASLEAQGEQDARNDGAAQEGGAAGGGGDGGEAGTSNGIGKGKGRLTALLAWAWPPGLLRRLRGSGGSQNDSRRGGGGGGGGGAVDPTAADGVATSQLALPPPPQSTLPQQHHHQSARSKLVPEPAIPALQRDDAAMSMVVVELEPEPGNRMPTSPLGPFGLPLMAGSSCTGDAIVNLAVGAPAALGTRSPGSGGGAAAAAIVPAAAAAATKPLAAAAAAAAAGGGTTVAAAVTEKRSTELASCVVDVGPSPESFRRKAAQTGSVAVVTTEAMIIPAVAGPEGTGVAATAAVH</sequence>
<feature type="compositionally biased region" description="Gly residues" evidence="1">
    <location>
        <begin position="156"/>
        <end position="165"/>
    </location>
</feature>
<organism evidence="4">
    <name type="scientific">Volvox carteri f. nagariensis</name>
    <dbReference type="NCBI Taxonomy" id="3068"/>
    <lineage>
        <taxon>Eukaryota</taxon>
        <taxon>Viridiplantae</taxon>
        <taxon>Chlorophyta</taxon>
        <taxon>core chlorophytes</taxon>
        <taxon>Chlorophyceae</taxon>
        <taxon>CS clade</taxon>
        <taxon>Chlamydomonadales</taxon>
        <taxon>Volvocaceae</taxon>
        <taxon>Volvox</taxon>
    </lineage>
</organism>
<evidence type="ECO:0000313" key="3">
    <source>
        <dbReference type="EMBL" id="EFJ50106.1"/>
    </source>
</evidence>
<dbReference type="Proteomes" id="UP000001058">
    <property type="component" value="Unassembled WGS sequence"/>
</dbReference>
<name>D8TQY1_VOLCA</name>
<reference evidence="3 4" key="1">
    <citation type="journal article" date="2010" name="Science">
        <title>Genomic analysis of organismal complexity in the multicellular green alga Volvox carteri.</title>
        <authorList>
            <person name="Prochnik S.E."/>
            <person name="Umen J."/>
            <person name="Nedelcu A.M."/>
            <person name="Hallmann A."/>
            <person name="Miller S.M."/>
            <person name="Nishii I."/>
            <person name="Ferris P."/>
            <person name="Kuo A."/>
            <person name="Mitros T."/>
            <person name="Fritz-Laylin L.K."/>
            <person name="Hellsten U."/>
            <person name="Chapman J."/>
            <person name="Simakov O."/>
            <person name="Rensing S.A."/>
            <person name="Terry A."/>
            <person name="Pangilinan J."/>
            <person name="Kapitonov V."/>
            <person name="Jurka J."/>
            <person name="Salamov A."/>
            <person name="Shapiro H."/>
            <person name="Schmutz J."/>
            <person name="Grimwood J."/>
            <person name="Lindquist E."/>
            <person name="Lucas S."/>
            <person name="Grigoriev I.V."/>
            <person name="Schmitt R."/>
            <person name="Kirk D."/>
            <person name="Rokhsar D.S."/>
        </authorList>
    </citation>
    <scope>NUCLEOTIDE SEQUENCE [LARGE SCALE GENOMIC DNA]</scope>
    <source>
        <strain evidence="4">f. Nagariensis / Eve</strain>
    </source>
</reference>
<dbReference type="OrthoDB" id="551877at2759"/>
<keyword evidence="2" id="KW-1133">Transmembrane helix</keyword>
<dbReference type="RefSeq" id="XP_002948726.1">
    <property type="nucleotide sequence ID" value="XM_002948680.1"/>
</dbReference>
<evidence type="ECO:0000256" key="1">
    <source>
        <dbReference type="SAM" id="MobiDB-lite"/>
    </source>
</evidence>
<feature type="region of interest" description="Disordered" evidence="1">
    <location>
        <begin position="92"/>
        <end position="121"/>
    </location>
</feature>